<evidence type="ECO:0000313" key="5">
    <source>
        <dbReference type="Proteomes" id="UP000036176"/>
    </source>
</evidence>
<sequence length="1052" mass="113518">MSRQRTGCPACGTEPREGARFCDGCGGALASPSSFVEYKQLTVLFADVVHSMDIAAAVGPERLREIMSDFFGRCTAVVQRYGGTMHQFLGDGAMALFGAPRALEDHALRACLAALDVQAGARALAEEVRIRDGIDFRVRVGLNSGEVLAGEIGAAASGYTVIGEQVGFAQRMESAAPPGGVMLSMTTARLVEHSAQLGGREWVHIKGATEPVAACRLLAVTDRRHLRPADTAFVGRDSELAEIERALHTARGGRGIVVTVAGPPGIGKSRMAREVAAITEAWGIDVFWTYCQSHTAEVPFGAATAMLRSFFGISERSPRKARAMTRSALPHADAEDLLLLDDLLGIAEGRRPVGDIAPDARKRRLTALLDGALLSRRAPALYVIEDAHWIDEASEAMLATFLSALAETPALVIVTHRPEYSGALVETAASTIQLTPLDDQDTSALVAALIGVDPSVRELAPRIVERSAGNPFFAEEIVRDLAERRVLRGARGAYTCTDSADVVVPATVQATIAARIDRLGPDAKRTLNVAAVIGSPFAENLLATLLDEVAIGELVDAELIARVNARPVSYAFRHPLMRAVAYESQLRSQRAALHRRIAAALEHADESGSAADAALIATHLEAAGDLSDAFRWHMEAGSRSMHRDIAAARMSWRRAAAVADRTPETEPDRAAMRIAPRTYLCATIWRVGGEIEDVGFDELRDLTTAADDKRSLAIAMGGLVQMLNFHGRYTEASRLASEQTALLDSIGDPELSVAMLPMVASVAKWDAGEMAESLRLAQRAIDLSRGNPTMGNIIVGSPLAMALAMRASTRCCLGIAGWRDDFDDALTIARSVDKFSFSTVVMFKYIAIMNWALLPDDIALRDTAEALEIAQQFGDDFLLTNAEFTYGLVLIRREDQDRALGFELLAKARAVALDHRYTVIAAWCVDLDLAAEAIRTGDHDTAVDLALGVLDKERCAGEGINRGWSTSVLVEALLARRAPGDLDRAREAVDALAAFPTEPVFLYHELPLLRLRALLAEADGDLRNYVRLRDRYRRRAAETGFDGHRALADAMA</sequence>
<dbReference type="SUPFAM" id="SSF52540">
    <property type="entry name" value="P-loop containing nucleoside triphosphate hydrolases"/>
    <property type="match status" value="1"/>
</dbReference>
<organism evidence="4 5">
    <name type="scientific">Mycolicibacterium chubuense</name>
    <name type="common">Mycobacterium chubuense</name>
    <dbReference type="NCBI Taxonomy" id="1800"/>
    <lineage>
        <taxon>Bacteria</taxon>
        <taxon>Bacillati</taxon>
        <taxon>Actinomycetota</taxon>
        <taxon>Actinomycetes</taxon>
        <taxon>Mycobacteriales</taxon>
        <taxon>Mycobacteriaceae</taxon>
        <taxon>Mycolicibacterium</taxon>
    </lineage>
</organism>
<dbReference type="Gene3D" id="3.40.50.300">
    <property type="entry name" value="P-loop containing nucleotide triphosphate hydrolases"/>
    <property type="match status" value="1"/>
</dbReference>
<dbReference type="Proteomes" id="UP000036176">
    <property type="component" value="Unassembled WGS sequence"/>
</dbReference>
<keyword evidence="5" id="KW-1185">Reference proteome</keyword>
<dbReference type="PATRIC" id="fig|1800.3.peg.5503"/>
<dbReference type="PROSITE" id="PS50125">
    <property type="entry name" value="GUANYLATE_CYCLASE_2"/>
    <property type="match status" value="1"/>
</dbReference>
<dbReference type="RefSeq" id="WP_048421323.1">
    <property type="nucleotide sequence ID" value="NZ_JYNX01000088.1"/>
</dbReference>
<dbReference type="Gene3D" id="1.25.40.10">
    <property type="entry name" value="Tetratricopeptide repeat domain"/>
    <property type="match status" value="1"/>
</dbReference>
<accession>A0A0J6VFG5</accession>
<keyword evidence="2" id="KW-0067">ATP-binding</keyword>
<dbReference type="SMART" id="SM00044">
    <property type="entry name" value="CYCc"/>
    <property type="match status" value="1"/>
</dbReference>
<dbReference type="InterPro" id="IPR001054">
    <property type="entry name" value="A/G_cyclase"/>
</dbReference>
<evidence type="ECO:0000256" key="2">
    <source>
        <dbReference type="ARBA" id="ARBA00022840"/>
    </source>
</evidence>
<dbReference type="AlphaFoldDB" id="A0A0J6VFG5"/>
<dbReference type="GO" id="GO:0004016">
    <property type="term" value="F:adenylate cyclase activity"/>
    <property type="evidence" value="ECO:0007669"/>
    <property type="project" value="UniProtKB-EC"/>
</dbReference>
<comment type="caution">
    <text evidence="4">The sequence shown here is derived from an EMBL/GenBank/DDBJ whole genome shotgun (WGS) entry which is preliminary data.</text>
</comment>
<dbReference type="Pfam" id="PF00211">
    <property type="entry name" value="Guanylate_cyc"/>
    <property type="match status" value="1"/>
</dbReference>
<dbReference type="PANTHER" id="PTHR16305:SF28">
    <property type="entry name" value="GUANYLATE CYCLASE DOMAIN-CONTAINING PROTEIN"/>
    <property type="match status" value="1"/>
</dbReference>
<dbReference type="Pfam" id="PF13191">
    <property type="entry name" value="AAA_16"/>
    <property type="match status" value="1"/>
</dbReference>
<evidence type="ECO:0000259" key="3">
    <source>
        <dbReference type="PROSITE" id="PS50125"/>
    </source>
</evidence>
<evidence type="ECO:0000256" key="1">
    <source>
        <dbReference type="ARBA" id="ARBA00022741"/>
    </source>
</evidence>
<dbReference type="GO" id="GO:0005524">
    <property type="term" value="F:ATP binding"/>
    <property type="evidence" value="ECO:0007669"/>
    <property type="project" value="UniProtKB-KW"/>
</dbReference>
<dbReference type="OrthoDB" id="5476461at2"/>
<dbReference type="Gene3D" id="3.30.70.1230">
    <property type="entry name" value="Nucleotide cyclase"/>
    <property type="match status" value="1"/>
</dbReference>
<evidence type="ECO:0000313" key="4">
    <source>
        <dbReference type="EMBL" id="KMO69755.1"/>
    </source>
</evidence>
<keyword evidence="4" id="KW-0456">Lyase</keyword>
<gene>
    <name evidence="4" type="primary">cyaB_7</name>
    <name evidence="4" type="ORF">MCHUDSM44219_05465</name>
</gene>
<dbReference type="CDD" id="cd07302">
    <property type="entry name" value="CHD"/>
    <property type="match status" value="1"/>
</dbReference>
<dbReference type="InterPro" id="IPR041664">
    <property type="entry name" value="AAA_16"/>
</dbReference>
<feature type="domain" description="Guanylate cyclase" evidence="3">
    <location>
        <begin position="42"/>
        <end position="173"/>
    </location>
</feature>
<dbReference type="PANTHER" id="PTHR16305">
    <property type="entry name" value="TESTICULAR SOLUBLE ADENYLYL CYCLASE"/>
    <property type="match status" value="1"/>
</dbReference>
<dbReference type="InterPro" id="IPR029787">
    <property type="entry name" value="Nucleotide_cyclase"/>
</dbReference>
<dbReference type="InterPro" id="IPR011990">
    <property type="entry name" value="TPR-like_helical_dom_sf"/>
</dbReference>
<proteinExistence type="predicted"/>
<protein>
    <submittedName>
        <fullName evidence="4">Adenylate cyclase 2</fullName>
        <ecNumber evidence="4">4.6.1.1</ecNumber>
    </submittedName>
</protein>
<dbReference type="SUPFAM" id="SSF55073">
    <property type="entry name" value="Nucleotide cyclase"/>
    <property type="match status" value="1"/>
</dbReference>
<dbReference type="InterPro" id="IPR027417">
    <property type="entry name" value="P-loop_NTPase"/>
</dbReference>
<keyword evidence="1" id="KW-0547">Nucleotide-binding</keyword>
<dbReference type="EMBL" id="JYNX01000088">
    <property type="protein sequence ID" value="KMO69755.1"/>
    <property type="molecule type" value="Genomic_DNA"/>
</dbReference>
<dbReference type="GO" id="GO:0035556">
    <property type="term" value="P:intracellular signal transduction"/>
    <property type="evidence" value="ECO:0007669"/>
    <property type="project" value="InterPro"/>
</dbReference>
<name>A0A0J6VFG5_MYCCU</name>
<dbReference type="GO" id="GO:0009190">
    <property type="term" value="P:cyclic nucleotide biosynthetic process"/>
    <property type="evidence" value="ECO:0007669"/>
    <property type="project" value="InterPro"/>
</dbReference>
<dbReference type="GO" id="GO:0005737">
    <property type="term" value="C:cytoplasm"/>
    <property type="evidence" value="ECO:0007669"/>
    <property type="project" value="TreeGrafter"/>
</dbReference>
<reference evidence="4 5" key="1">
    <citation type="journal article" date="2015" name="Genome Biol. Evol.">
        <title>Characterization of Three Mycobacterium spp. with Potential Use in Bioremediation by Genome Sequencing and Comparative Genomics.</title>
        <authorList>
            <person name="Das S."/>
            <person name="Pettersson B.M."/>
            <person name="Behra P.R."/>
            <person name="Ramesh M."/>
            <person name="Dasgupta S."/>
            <person name="Bhattacharya A."/>
            <person name="Kirsebom L.A."/>
        </authorList>
    </citation>
    <scope>NUCLEOTIDE SEQUENCE [LARGE SCALE GENOMIC DNA]</scope>
    <source>
        <strain evidence="4 5">DSM 44219</strain>
    </source>
</reference>
<dbReference type="EC" id="4.6.1.1" evidence="4"/>